<keyword evidence="1" id="KW-0812">Transmembrane</keyword>
<proteinExistence type="predicted"/>
<keyword evidence="1" id="KW-0472">Membrane</keyword>
<dbReference type="EMBL" id="JAFBDQ010000013">
    <property type="protein sequence ID" value="MBM7557523.1"/>
    <property type="molecule type" value="Genomic_DNA"/>
</dbReference>
<evidence type="ECO:0000313" key="2">
    <source>
        <dbReference type="EMBL" id="MBM7557523.1"/>
    </source>
</evidence>
<name>A0A938XU10_9FIRM</name>
<dbReference type="AlphaFoldDB" id="A0A938XU10"/>
<keyword evidence="1" id="KW-1133">Transmembrane helix</keyword>
<evidence type="ECO:0000313" key="3">
    <source>
        <dbReference type="Proteomes" id="UP000774000"/>
    </source>
</evidence>
<dbReference type="Proteomes" id="UP000774000">
    <property type="component" value="Unassembled WGS sequence"/>
</dbReference>
<feature type="transmembrane region" description="Helical" evidence="1">
    <location>
        <begin position="25"/>
        <end position="43"/>
    </location>
</feature>
<comment type="caution">
    <text evidence="2">The sequence shown here is derived from an EMBL/GenBank/DDBJ whole genome shotgun (WGS) entry which is preliminary data.</text>
</comment>
<evidence type="ECO:0000256" key="1">
    <source>
        <dbReference type="SAM" id="Phobius"/>
    </source>
</evidence>
<organism evidence="2 3">
    <name type="scientific">Halanaerobacter jeridensis</name>
    <dbReference type="NCBI Taxonomy" id="706427"/>
    <lineage>
        <taxon>Bacteria</taxon>
        <taxon>Bacillati</taxon>
        <taxon>Bacillota</taxon>
        <taxon>Clostridia</taxon>
        <taxon>Halanaerobiales</taxon>
        <taxon>Halobacteroidaceae</taxon>
        <taxon>Halanaerobacter</taxon>
    </lineage>
</organism>
<reference evidence="2" key="1">
    <citation type="submission" date="2021-01" db="EMBL/GenBank/DDBJ databases">
        <title>Genomic Encyclopedia of Type Strains, Phase IV (KMG-IV): sequencing the most valuable type-strain genomes for metagenomic binning, comparative biology and taxonomic classification.</title>
        <authorList>
            <person name="Goeker M."/>
        </authorList>
    </citation>
    <scope>NUCLEOTIDE SEQUENCE</scope>
    <source>
        <strain evidence="2">DSM 23230</strain>
    </source>
</reference>
<accession>A0A938XU10</accession>
<dbReference type="RefSeq" id="WP_204702269.1">
    <property type="nucleotide sequence ID" value="NZ_JAFBDQ010000013.1"/>
</dbReference>
<sequence>MAGGLAELIEVGGVMSLKLLTAIKYLLILILVFNCFQFLNLSYQLVVTAVTTPEIEINLETIKEELNDVKAAKQGPAVVKRRSSWPELKRDNLFATVSSSSSSTRVGSLNFVLRATSVFNNQAKNLAVLEVKETGQSYLLKVGEEIEGYQVLEIKSQELILAGPKGKVAIPLQPKVEGGVGIR</sequence>
<protein>
    <submittedName>
        <fullName evidence="2">Type II secretory pathway component PulC</fullName>
    </submittedName>
</protein>
<gene>
    <name evidence="2" type="ORF">JOC47_002389</name>
</gene>
<keyword evidence="3" id="KW-1185">Reference proteome</keyword>